<reference evidence="5 6" key="1">
    <citation type="submission" date="2020-11" db="EMBL/GenBank/DDBJ databases">
        <authorList>
            <person name="Peeters C."/>
        </authorList>
    </citation>
    <scope>NUCLEOTIDE SEQUENCE [LARGE SCALE GENOMIC DNA]</scope>
    <source>
        <strain evidence="5 6">LMG 7974</strain>
    </source>
</reference>
<comment type="subcellular location">
    <subcellularLocation>
        <location evidence="4">Cytoplasm</location>
    </subcellularLocation>
</comment>
<sequence>MIILASSSATRAKILQDSGIDFQQISFDFDESMIDKNQAPNKYVLNVVRSKKEQFFKAHNQYKNVLFADSCVVCDGKILGKARDENHARKLIKMQSNNTASVVTAMIYIGDYELISVSETKFRFSEFKDSDIKEFIRSGECMGKAGAMMIEGFNKKYIISQQGTTQNAMGLDVRILKAFL</sequence>
<dbReference type="PANTHER" id="PTHR43213">
    <property type="entry name" value="BIFUNCTIONAL DTTP/UTP PYROPHOSPHATASE/METHYLTRANSFERASE PROTEIN-RELATED"/>
    <property type="match status" value="1"/>
</dbReference>
<evidence type="ECO:0000313" key="5">
    <source>
        <dbReference type="EMBL" id="CAD7287577.1"/>
    </source>
</evidence>
<comment type="caution">
    <text evidence="4">Lacks conserved residue(s) required for the propagation of feature annotation.</text>
</comment>
<gene>
    <name evidence="5" type="primary">yhdE</name>
    <name evidence="5" type="ORF">LMG7974_00456</name>
</gene>
<evidence type="ECO:0000256" key="2">
    <source>
        <dbReference type="ARBA" id="ARBA00022801"/>
    </source>
</evidence>
<evidence type="ECO:0000313" key="6">
    <source>
        <dbReference type="Proteomes" id="UP000789803"/>
    </source>
</evidence>
<comment type="function">
    <text evidence="4">Nucleoside triphosphate pyrophosphatase. May have a dual role in cell division arrest and in preventing the incorporation of modified nucleotides into cellular nucleic acids.</text>
</comment>
<dbReference type="Gene3D" id="3.90.950.10">
    <property type="match status" value="1"/>
</dbReference>
<comment type="similarity">
    <text evidence="4">Belongs to the Maf family.</text>
</comment>
<dbReference type="Pfam" id="PF02545">
    <property type="entry name" value="Maf"/>
    <property type="match status" value="1"/>
</dbReference>
<evidence type="ECO:0000256" key="1">
    <source>
        <dbReference type="ARBA" id="ARBA00001968"/>
    </source>
</evidence>
<keyword evidence="4" id="KW-0963">Cytoplasm</keyword>
<keyword evidence="3 4" id="KW-0546">Nucleotide metabolism</keyword>
<dbReference type="EMBL" id="CAJHOF010000003">
    <property type="protein sequence ID" value="CAD7287577.1"/>
    <property type="molecule type" value="Genomic_DNA"/>
</dbReference>
<keyword evidence="6" id="KW-1185">Reference proteome</keyword>
<feature type="active site" description="Proton acceptor" evidence="4">
    <location>
        <position position="69"/>
    </location>
</feature>
<name>A0ABN7K5B7_9BACT</name>
<dbReference type="InterPro" id="IPR029001">
    <property type="entry name" value="ITPase-like_fam"/>
</dbReference>
<dbReference type="EC" id="3.6.1.9" evidence="4"/>
<comment type="catalytic activity">
    <reaction evidence="4">
        <text>a 2'-deoxyribonucleoside 5'-triphosphate + H2O = a 2'-deoxyribonucleoside 5'-phosphate + diphosphate + H(+)</text>
        <dbReference type="Rhea" id="RHEA:44644"/>
        <dbReference type="ChEBI" id="CHEBI:15377"/>
        <dbReference type="ChEBI" id="CHEBI:15378"/>
        <dbReference type="ChEBI" id="CHEBI:33019"/>
        <dbReference type="ChEBI" id="CHEBI:61560"/>
        <dbReference type="ChEBI" id="CHEBI:65317"/>
        <dbReference type="EC" id="3.6.1.9"/>
    </reaction>
</comment>
<dbReference type="RefSeq" id="WP_229932278.1">
    <property type="nucleotide sequence ID" value="NZ_CAJHOF010000003.1"/>
</dbReference>
<dbReference type="SUPFAM" id="SSF52972">
    <property type="entry name" value="ITPase-like"/>
    <property type="match status" value="1"/>
</dbReference>
<dbReference type="InterPro" id="IPR003697">
    <property type="entry name" value="Maf-like"/>
</dbReference>
<dbReference type="Proteomes" id="UP000789803">
    <property type="component" value="Unassembled WGS sequence"/>
</dbReference>
<accession>A0ABN7K5B7</accession>
<comment type="caution">
    <text evidence="5">The sequence shown here is derived from an EMBL/GenBank/DDBJ whole genome shotgun (WGS) entry which is preliminary data.</text>
</comment>
<dbReference type="PIRSF" id="PIRSF006305">
    <property type="entry name" value="Maf"/>
    <property type="match status" value="1"/>
</dbReference>
<evidence type="ECO:0000256" key="3">
    <source>
        <dbReference type="ARBA" id="ARBA00023080"/>
    </source>
</evidence>
<dbReference type="NCBIfam" id="TIGR00172">
    <property type="entry name" value="maf"/>
    <property type="match status" value="1"/>
</dbReference>
<protein>
    <recommendedName>
        <fullName evidence="4">Nucleoside triphosphate pyrophosphatase</fullName>
        <ecNumber evidence="4">3.6.1.9</ecNumber>
    </recommendedName>
    <alternativeName>
        <fullName evidence="4">Nucleotide pyrophosphatase</fullName>
        <shortName evidence="4">Nucleotide PPase</shortName>
    </alternativeName>
</protein>
<dbReference type="NCBIfam" id="NF003141">
    <property type="entry name" value="PRK04056.1"/>
    <property type="match status" value="1"/>
</dbReference>
<comment type="cofactor">
    <cofactor evidence="1 4">
        <name>a divalent metal cation</name>
        <dbReference type="ChEBI" id="CHEBI:60240"/>
    </cofactor>
</comment>
<dbReference type="HAMAP" id="MF_00528">
    <property type="entry name" value="Maf"/>
    <property type="match status" value="1"/>
</dbReference>
<organism evidence="5 6">
    <name type="scientific">Campylobacter majalis</name>
    <dbReference type="NCBI Taxonomy" id="2790656"/>
    <lineage>
        <taxon>Bacteria</taxon>
        <taxon>Pseudomonadati</taxon>
        <taxon>Campylobacterota</taxon>
        <taxon>Epsilonproteobacteria</taxon>
        <taxon>Campylobacterales</taxon>
        <taxon>Campylobacteraceae</taxon>
        <taxon>Campylobacter</taxon>
    </lineage>
</organism>
<comment type="catalytic activity">
    <reaction evidence="4">
        <text>a ribonucleoside 5'-triphosphate + H2O = a ribonucleoside 5'-phosphate + diphosphate + H(+)</text>
        <dbReference type="Rhea" id="RHEA:23996"/>
        <dbReference type="ChEBI" id="CHEBI:15377"/>
        <dbReference type="ChEBI" id="CHEBI:15378"/>
        <dbReference type="ChEBI" id="CHEBI:33019"/>
        <dbReference type="ChEBI" id="CHEBI:58043"/>
        <dbReference type="ChEBI" id="CHEBI:61557"/>
        <dbReference type="EC" id="3.6.1.9"/>
    </reaction>
</comment>
<proteinExistence type="inferred from homology"/>
<dbReference type="GO" id="GO:0047429">
    <property type="term" value="F:nucleoside triphosphate diphosphatase activity"/>
    <property type="evidence" value="ECO:0007669"/>
    <property type="project" value="UniProtKB-EC"/>
</dbReference>
<keyword evidence="2 4" id="KW-0378">Hydrolase</keyword>
<dbReference type="PANTHER" id="PTHR43213:SF5">
    <property type="entry name" value="BIFUNCTIONAL DTTP_UTP PYROPHOSPHATASE_METHYLTRANSFERASE PROTEIN-RELATED"/>
    <property type="match status" value="1"/>
</dbReference>
<evidence type="ECO:0000256" key="4">
    <source>
        <dbReference type="HAMAP-Rule" id="MF_00528"/>
    </source>
</evidence>